<organism evidence="1 2">
    <name type="scientific">Actinomycetospora chibensis</name>
    <dbReference type="NCBI Taxonomy" id="663606"/>
    <lineage>
        <taxon>Bacteria</taxon>
        <taxon>Bacillati</taxon>
        <taxon>Actinomycetota</taxon>
        <taxon>Actinomycetes</taxon>
        <taxon>Pseudonocardiales</taxon>
        <taxon>Pseudonocardiaceae</taxon>
        <taxon>Actinomycetospora</taxon>
    </lineage>
</organism>
<proteinExistence type="predicted"/>
<keyword evidence="2" id="KW-1185">Reference proteome</keyword>
<evidence type="ECO:0000313" key="2">
    <source>
        <dbReference type="Proteomes" id="UP001595909"/>
    </source>
</evidence>
<dbReference type="Proteomes" id="UP001595909">
    <property type="component" value="Unassembled WGS sequence"/>
</dbReference>
<name>A0ABV9RKT6_9PSEU</name>
<sequence>MTRPPTGPALDTEALAEPVAAAVLACPAVARLSAGPFGTVGTYLPGRRVTGVQITTTGITVRLVARPVALRTLETQVRAAVTAVVPGLPIHIGLDDLDVEPG</sequence>
<evidence type="ECO:0000313" key="1">
    <source>
        <dbReference type="EMBL" id="MFC4834751.1"/>
    </source>
</evidence>
<gene>
    <name evidence="1" type="ORF">ACFPEL_20220</name>
</gene>
<accession>A0ABV9RKT6</accession>
<protein>
    <recommendedName>
        <fullName evidence="3">Asp23/Gls24 family envelope stress response protein</fullName>
    </recommendedName>
</protein>
<comment type="caution">
    <text evidence="1">The sequence shown here is derived from an EMBL/GenBank/DDBJ whole genome shotgun (WGS) entry which is preliminary data.</text>
</comment>
<dbReference type="RefSeq" id="WP_274191235.1">
    <property type="nucleotide sequence ID" value="NZ_BAABHN010000041.1"/>
</dbReference>
<reference evidence="2" key="1">
    <citation type="journal article" date="2019" name="Int. J. Syst. Evol. Microbiol.">
        <title>The Global Catalogue of Microorganisms (GCM) 10K type strain sequencing project: providing services to taxonomists for standard genome sequencing and annotation.</title>
        <authorList>
            <consortium name="The Broad Institute Genomics Platform"/>
            <consortium name="The Broad Institute Genome Sequencing Center for Infectious Disease"/>
            <person name="Wu L."/>
            <person name="Ma J."/>
        </authorList>
    </citation>
    <scope>NUCLEOTIDE SEQUENCE [LARGE SCALE GENOMIC DNA]</scope>
    <source>
        <strain evidence="2">CCUG 50347</strain>
    </source>
</reference>
<dbReference type="EMBL" id="JBHSIM010000041">
    <property type="protein sequence ID" value="MFC4834751.1"/>
    <property type="molecule type" value="Genomic_DNA"/>
</dbReference>
<evidence type="ECO:0008006" key="3">
    <source>
        <dbReference type="Google" id="ProtNLM"/>
    </source>
</evidence>